<dbReference type="Pfam" id="PF13672">
    <property type="entry name" value="PP2C_2"/>
    <property type="match status" value="1"/>
</dbReference>
<evidence type="ECO:0000256" key="11">
    <source>
        <dbReference type="ARBA" id="ARBA00079123"/>
    </source>
</evidence>
<comment type="catalytic activity">
    <reaction evidence="7">
        <text>O-phospho-L-seryl-[protein] + H2O = L-seryl-[protein] + phosphate</text>
        <dbReference type="Rhea" id="RHEA:20629"/>
        <dbReference type="Rhea" id="RHEA-COMP:9863"/>
        <dbReference type="Rhea" id="RHEA-COMP:11604"/>
        <dbReference type="ChEBI" id="CHEBI:15377"/>
        <dbReference type="ChEBI" id="CHEBI:29999"/>
        <dbReference type="ChEBI" id="CHEBI:43474"/>
        <dbReference type="ChEBI" id="CHEBI:83421"/>
        <dbReference type="EC" id="3.1.3.16"/>
    </reaction>
</comment>
<evidence type="ECO:0000256" key="8">
    <source>
        <dbReference type="ARBA" id="ARBA00048336"/>
    </source>
</evidence>
<dbReference type="AlphaFoldDB" id="A0A2V1KB11"/>
<evidence type="ECO:0000256" key="1">
    <source>
        <dbReference type="ARBA" id="ARBA00001936"/>
    </source>
</evidence>
<name>A0A2V1KB11_9ACTO</name>
<dbReference type="GO" id="GO:0046872">
    <property type="term" value="F:metal ion binding"/>
    <property type="evidence" value="ECO:0007669"/>
    <property type="project" value="UniProtKB-KW"/>
</dbReference>
<evidence type="ECO:0000256" key="5">
    <source>
        <dbReference type="ARBA" id="ARBA00022912"/>
    </source>
</evidence>
<evidence type="ECO:0000313" key="15">
    <source>
        <dbReference type="EMBL" id="PWF26921.1"/>
    </source>
</evidence>
<evidence type="ECO:0000256" key="13">
    <source>
        <dbReference type="SAM" id="Phobius"/>
    </source>
</evidence>
<dbReference type="FunFam" id="3.60.40.10:FF:000002">
    <property type="entry name" value="Serine/threonine phosphatase stp"/>
    <property type="match status" value="1"/>
</dbReference>
<evidence type="ECO:0000256" key="12">
    <source>
        <dbReference type="SAM" id="MobiDB-lite"/>
    </source>
</evidence>
<feature type="domain" description="PPM-type phosphatase" evidence="14">
    <location>
        <begin position="6"/>
        <end position="239"/>
    </location>
</feature>
<dbReference type="RefSeq" id="WP_109092422.1">
    <property type="nucleotide sequence ID" value="NZ_QETB01000001.1"/>
</dbReference>
<dbReference type="InterPro" id="IPR036457">
    <property type="entry name" value="PPM-type-like_dom_sf"/>
</dbReference>
<dbReference type="OrthoDB" id="9801841at2"/>
<keyword evidence="13" id="KW-0472">Membrane</keyword>
<keyword evidence="13" id="KW-1133">Transmembrane helix</keyword>
<dbReference type="Gene3D" id="3.60.40.10">
    <property type="entry name" value="PPM-type phosphatase domain"/>
    <property type="match status" value="1"/>
</dbReference>
<sequence>MSAQLHFAAFSDIGLIRSSNQDSGYASPNLLVLADGMGGAAAGDIASSVTVGHLASIDDDVYAADDLLPVLRRAIEDSHDDLMDRSEEDPELAGLGTTCIAILRSGNKLAMVHIGDSRAYLLRDERLTQVTHDHTLVQYLVDHGQITSEQAENHPKRNVIMRALGDTPNEVELDESVREAVPGDRWLLCSDGLFGVVSKETIARTLTEYHDLNECGEHLIELALAAGAPDNVTAVLADVVSDMDSGEIPLSQQPIIVGAAALNRSRPTRGGGSAAAAAAALAAPTASNTDGPDEDDEPEKPPRRIVAKLSALLGILILVCGGVFLGYRWSQTQYYVYTAGGQVAIYQGIPQTIGPLHLSHVYETTDIELSELQPVAQDRLNTAITRSSLEGAQAVVANLELLPERPEPTPEPSASSDKGGE</sequence>
<accession>A0A2V1KB11</accession>
<dbReference type="InterPro" id="IPR001932">
    <property type="entry name" value="PPM-type_phosphatase-like_dom"/>
</dbReference>
<keyword evidence="4" id="KW-0378">Hydrolase</keyword>
<dbReference type="CDD" id="cd00143">
    <property type="entry name" value="PP2Cc"/>
    <property type="match status" value="1"/>
</dbReference>
<keyword evidence="16" id="KW-1185">Reference proteome</keyword>
<evidence type="ECO:0000256" key="2">
    <source>
        <dbReference type="ARBA" id="ARBA00013081"/>
    </source>
</evidence>
<comment type="cofactor">
    <cofactor evidence="1">
        <name>Mn(2+)</name>
        <dbReference type="ChEBI" id="CHEBI:29035"/>
    </cofactor>
</comment>
<dbReference type="GO" id="GO:0004722">
    <property type="term" value="F:protein serine/threonine phosphatase activity"/>
    <property type="evidence" value="ECO:0007669"/>
    <property type="project" value="UniProtKB-EC"/>
</dbReference>
<comment type="catalytic activity">
    <reaction evidence="8">
        <text>O-phospho-L-threonyl-[protein] + H2O = L-threonyl-[protein] + phosphate</text>
        <dbReference type="Rhea" id="RHEA:47004"/>
        <dbReference type="Rhea" id="RHEA-COMP:11060"/>
        <dbReference type="Rhea" id="RHEA-COMP:11605"/>
        <dbReference type="ChEBI" id="CHEBI:15377"/>
        <dbReference type="ChEBI" id="CHEBI:30013"/>
        <dbReference type="ChEBI" id="CHEBI:43474"/>
        <dbReference type="ChEBI" id="CHEBI:61977"/>
        <dbReference type="EC" id="3.1.3.16"/>
    </reaction>
</comment>
<evidence type="ECO:0000256" key="4">
    <source>
        <dbReference type="ARBA" id="ARBA00022801"/>
    </source>
</evidence>
<evidence type="ECO:0000256" key="6">
    <source>
        <dbReference type="ARBA" id="ARBA00023211"/>
    </source>
</evidence>
<keyword evidence="3" id="KW-0479">Metal-binding</keyword>
<dbReference type="EMBL" id="QETB01000001">
    <property type="protein sequence ID" value="PWF26921.1"/>
    <property type="molecule type" value="Genomic_DNA"/>
</dbReference>
<organism evidence="15 16">
    <name type="scientific">Ancrocorticia populi</name>
    <dbReference type="NCBI Taxonomy" id="2175228"/>
    <lineage>
        <taxon>Bacteria</taxon>
        <taxon>Bacillati</taxon>
        <taxon>Actinomycetota</taxon>
        <taxon>Actinomycetes</taxon>
        <taxon>Actinomycetales</taxon>
        <taxon>Actinomycetaceae</taxon>
        <taxon>Ancrocorticia</taxon>
    </lineage>
</organism>
<evidence type="ECO:0000256" key="7">
    <source>
        <dbReference type="ARBA" id="ARBA00047761"/>
    </source>
</evidence>
<gene>
    <name evidence="15" type="ORF">DD236_00445</name>
</gene>
<feature type="region of interest" description="Disordered" evidence="12">
    <location>
        <begin position="282"/>
        <end position="301"/>
    </location>
</feature>
<feature type="region of interest" description="Disordered" evidence="12">
    <location>
        <begin position="402"/>
        <end position="421"/>
    </location>
</feature>
<dbReference type="Proteomes" id="UP000245283">
    <property type="component" value="Unassembled WGS sequence"/>
</dbReference>
<keyword evidence="5" id="KW-0904">Protein phosphatase</keyword>
<keyword evidence="6" id="KW-0464">Manganese</keyword>
<dbReference type="SMART" id="SM00332">
    <property type="entry name" value="PP2Cc"/>
    <property type="match status" value="1"/>
</dbReference>
<evidence type="ECO:0000256" key="10">
    <source>
        <dbReference type="ARBA" id="ARBA00077741"/>
    </source>
</evidence>
<feature type="transmembrane region" description="Helical" evidence="13">
    <location>
        <begin position="305"/>
        <end position="327"/>
    </location>
</feature>
<dbReference type="SMART" id="SM00331">
    <property type="entry name" value="PP2C_SIG"/>
    <property type="match status" value="1"/>
</dbReference>
<dbReference type="SUPFAM" id="SSF81606">
    <property type="entry name" value="PP2C-like"/>
    <property type="match status" value="1"/>
</dbReference>
<proteinExistence type="predicted"/>
<dbReference type="EC" id="3.1.3.16" evidence="2"/>
<evidence type="ECO:0000259" key="14">
    <source>
        <dbReference type="PROSITE" id="PS51746"/>
    </source>
</evidence>
<evidence type="ECO:0000256" key="9">
    <source>
        <dbReference type="ARBA" id="ARBA00071184"/>
    </source>
</evidence>
<protein>
    <recommendedName>
        <fullName evidence="9">Serine/threonine protein phosphatase PstP</fullName>
        <ecNumber evidence="2">3.1.3.16</ecNumber>
    </recommendedName>
    <alternativeName>
        <fullName evidence="11">Mycobacterial Ser/Thr phosphatase</fullName>
    </alternativeName>
    <alternativeName>
        <fullName evidence="10">PP2C-family Ser/Thr phosphatase</fullName>
    </alternativeName>
</protein>
<reference evidence="16" key="1">
    <citation type="submission" date="2018-05" db="EMBL/GenBank/DDBJ databases">
        <authorList>
            <person name="Li Y."/>
        </authorList>
    </citation>
    <scope>NUCLEOTIDE SEQUENCE [LARGE SCALE GENOMIC DNA]</scope>
    <source>
        <strain evidence="16">sk1b4</strain>
    </source>
</reference>
<dbReference type="PROSITE" id="PS51746">
    <property type="entry name" value="PPM_2"/>
    <property type="match status" value="1"/>
</dbReference>
<evidence type="ECO:0000313" key="16">
    <source>
        <dbReference type="Proteomes" id="UP000245283"/>
    </source>
</evidence>
<comment type="caution">
    <text evidence="15">The sequence shown here is derived from an EMBL/GenBank/DDBJ whole genome shotgun (WGS) entry which is preliminary data.</text>
</comment>
<dbReference type="NCBIfam" id="NF033484">
    <property type="entry name" value="Stp1_PP2C_phos"/>
    <property type="match status" value="1"/>
</dbReference>
<evidence type="ECO:0000256" key="3">
    <source>
        <dbReference type="ARBA" id="ARBA00022723"/>
    </source>
</evidence>
<keyword evidence="13" id="KW-0812">Transmembrane</keyword>